<proteinExistence type="predicted"/>
<evidence type="ECO:0000313" key="12">
    <source>
        <dbReference type="EMBL" id="VFJ63599.1"/>
    </source>
</evidence>
<feature type="domain" description="Type II secretion system protein GspC N-terminal" evidence="11">
    <location>
        <begin position="21"/>
        <end position="161"/>
    </location>
</feature>
<dbReference type="EMBL" id="CAADEW010000152">
    <property type="protein sequence ID" value="VFJ63599.1"/>
    <property type="molecule type" value="Genomic_DNA"/>
</dbReference>
<evidence type="ECO:0000256" key="3">
    <source>
        <dbReference type="ARBA" id="ARBA00022475"/>
    </source>
</evidence>
<sequence length="203" mass="22261">MGFWITKHPHRILPLLVSLLLLVGIGYTIFHKFHTATTADTSTPDSIAAQSQKANYPSAKETIDPSQKIAEMHLFGPPPEETPTPAPAIPIVTVAETTLNLVLHGIISSGEEGGSLAIIASENGRQDTYSEGAKLPGGATITEVNNDYVVLLNDNRLETLCMWEVPQDASAADEAEKFLPVRVNSKSTKKSRRRIKRRRPRQR</sequence>
<dbReference type="AlphaFoldDB" id="A0A450TA88"/>
<keyword evidence="7 10" id="KW-1133">Transmembrane helix</keyword>
<evidence type="ECO:0000256" key="5">
    <source>
        <dbReference type="ARBA" id="ARBA00022692"/>
    </source>
</evidence>
<protein>
    <submittedName>
        <fullName evidence="12">Type II secretion system protein C</fullName>
    </submittedName>
</protein>
<dbReference type="GO" id="GO:0015031">
    <property type="term" value="P:protein transport"/>
    <property type="evidence" value="ECO:0007669"/>
    <property type="project" value="UniProtKB-KW"/>
</dbReference>
<keyword evidence="5 10" id="KW-0812">Transmembrane</keyword>
<dbReference type="GO" id="GO:0005886">
    <property type="term" value="C:plasma membrane"/>
    <property type="evidence" value="ECO:0007669"/>
    <property type="project" value="UniProtKB-SubCell"/>
</dbReference>
<dbReference type="Gene3D" id="2.30.30.830">
    <property type="match status" value="1"/>
</dbReference>
<comment type="subcellular location">
    <subcellularLocation>
        <location evidence="1">Cell inner membrane</location>
    </subcellularLocation>
</comment>
<evidence type="ECO:0000256" key="7">
    <source>
        <dbReference type="ARBA" id="ARBA00022989"/>
    </source>
</evidence>
<keyword evidence="8 10" id="KW-0472">Membrane</keyword>
<dbReference type="Pfam" id="PF11356">
    <property type="entry name" value="T2SSC"/>
    <property type="match status" value="1"/>
</dbReference>
<evidence type="ECO:0000256" key="1">
    <source>
        <dbReference type="ARBA" id="ARBA00004533"/>
    </source>
</evidence>
<evidence type="ECO:0000256" key="8">
    <source>
        <dbReference type="ARBA" id="ARBA00023136"/>
    </source>
</evidence>
<evidence type="ECO:0000256" key="9">
    <source>
        <dbReference type="SAM" id="MobiDB-lite"/>
    </source>
</evidence>
<dbReference type="InterPro" id="IPR024961">
    <property type="entry name" value="T2SS_GspC_N"/>
</dbReference>
<evidence type="ECO:0000259" key="11">
    <source>
        <dbReference type="Pfam" id="PF11356"/>
    </source>
</evidence>
<feature type="transmembrane region" description="Helical" evidence="10">
    <location>
        <begin position="12"/>
        <end position="30"/>
    </location>
</feature>
<evidence type="ECO:0000256" key="10">
    <source>
        <dbReference type="SAM" id="Phobius"/>
    </source>
</evidence>
<accession>A0A450TA88</accession>
<evidence type="ECO:0000256" key="2">
    <source>
        <dbReference type="ARBA" id="ARBA00022448"/>
    </source>
</evidence>
<gene>
    <name evidence="12" type="ORF">BECKFW1821A_GA0114235_11521</name>
</gene>
<keyword evidence="2" id="KW-0813">Transport</keyword>
<organism evidence="12">
    <name type="scientific">Candidatus Kentrum sp. FW</name>
    <dbReference type="NCBI Taxonomy" id="2126338"/>
    <lineage>
        <taxon>Bacteria</taxon>
        <taxon>Pseudomonadati</taxon>
        <taxon>Pseudomonadota</taxon>
        <taxon>Gammaproteobacteria</taxon>
        <taxon>Candidatus Kentrum</taxon>
    </lineage>
</organism>
<feature type="region of interest" description="Disordered" evidence="9">
    <location>
        <begin position="181"/>
        <end position="203"/>
    </location>
</feature>
<feature type="compositionally biased region" description="Basic residues" evidence="9">
    <location>
        <begin position="187"/>
        <end position="203"/>
    </location>
</feature>
<evidence type="ECO:0000256" key="6">
    <source>
        <dbReference type="ARBA" id="ARBA00022927"/>
    </source>
</evidence>
<keyword evidence="4" id="KW-0997">Cell inner membrane</keyword>
<keyword evidence="3" id="KW-1003">Cell membrane</keyword>
<keyword evidence="6" id="KW-0653">Protein transport</keyword>
<evidence type="ECO:0000256" key="4">
    <source>
        <dbReference type="ARBA" id="ARBA00022519"/>
    </source>
</evidence>
<reference evidence="12" key="1">
    <citation type="submission" date="2019-02" db="EMBL/GenBank/DDBJ databases">
        <authorList>
            <person name="Gruber-Vodicka R. H."/>
            <person name="Seah K. B. B."/>
        </authorList>
    </citation>
    <scope>NUCLEOTIDE SEQUENCE</scope>
    <source>
        <strain evidence="12">BECK_BZ15</strain>
    </source>
</reference>
<name>A0A450TA88_9GAMM</name>